<accession>A0A840CUD6</accession>
<evidence type="ECO:0000256" key="4">
    <source>
        <dbReference type="ARBA" id="ARBA00023157"/>
    </source>
</evidence>
<dbReference type="GO" id="GO:0005829">
    <property type="term" value="C:cytosol"/>
    <property type="evidence" value="ECO:0007669"/>
    <property type="project" value="TreeGrafter"/>
</dbReference>
<dbReference type="Pfam" id="PF00085">
    <property type="entry name" value="Thioredoxin"/>
    <property type="match status" value="1"/>
</dbReference>
<keyword evidence="10" id="KW-1185">Reference proteome</keyword>
<reference evidence="9" key="1">
    <citation type="submission" date="2020-08" db="EMBL/GenBank/DDBJ databases">
        <title>Genomic Encyclopedia of Type Strains, Phase IV (KMG-IV): sequencing the most valuable type-strain genomes for metagenomic binning, comparative biology and taxonomic classification.</title>
        <authorList>
            <person name="Goeker M."/>
        </authorList>
    </citation>
    <scope>NUCLEOTIDE SEQUENCE [LARGE SCALE GENOMIC DNA]</scope>
    <source>
        <strain evidence="9">DSM 105720</strain>
    </source>
</reference>
<keyword evidence="7" id="KW-0732">Signal</keyword>
<keyword evidence="2" id="KW-0813">Transport</keyword>
<organism evidence="9 10">
    <name type="scientific">Bacteroides reticulotermitis</name>
    <dbReference type="NCBI Taxonomy" id="1133319"/>
    <lineage>
        <taxon>Bacteria</taxon>
        <taxon>Pseudomonadati</taxon>
        <taxon>Bacteroidota</taxon>
        <taxon>Bacteroidia</taxon>
        <taxon>Bacteroidales</taxon>
        <taxon>Bacteroidaceae</taxon>
        <taxon>Bacteroides</taxon>
    </lineage>
</organism>
<dbReference type="InterPro" id="IPR036249">
    <property type="entry name" value="Thioredoxin-like_sf"/>
</dbReference>
<feature type="chain" id="PRO_5032282057" description="Thioredoxin" evidence="7">
    <location>
        <begin position="22"/>
        <end position="161"/>
    </location>
</feature>
<comment type="caution">
    <text evidence="9">The sequence shown here is derived from an EMBL/GenBank/DDBJ whole genome shotgun (WGS) entry which is preliminary data.</text>
</comment>
<dbReference type="PROSITE" id="PS00194">
    <property type="entry name" value="THIOREDOXIN_1"/>
    <property type="match status" value="1"/>
</dbReference>
<dbReference type="FunFam" id="3.40.30.10:FF:000229">
    <property type="entry name" value="Thioredoxin (TRX)"/>
    <property type="match status" value="1"/>
</dbReference>
<dbReference type="NCBIfam" id="TIGR01068">
    <property type="entry name" value="thioredoxin"/>
    <property type="match status" value="1"/>
</dbReference>
<dbReference type="EMBL" id="JACIER010000004">
    <property type="protein sequence ID" value="MBB4043667.1"/>
    <property type="molecule type" value="Genomic_DNA"/>
</dbReference>
<dbReference type="PROSITE" id="PS51257">
    <property type="entry name" value="PROKAR_LIPOPROTEIN"/>
    <property type="match status" value="1"/>
</dbReference>
<keyword evidence="3" id="KW-0249">Electron transport</keyword>
<evidence type="ECO:0000313" key="10">
    <source>
        <dbReference type="Proteomes" id="UP000560658"/>
    </source>
</evidence>
<evidence type="ECO:0000256" key="5">
    <source>
        <dbReference type="ARBA" id="ARBA00023284"/>
    </source>
</evidence>
<gene>
    <name evidence="9" type="ORF">GGR06_001449</name>
</gene>
<dbReference type="InterPro" id="IPR013766">
    <property type="entry name" value="Thioredoxin_domain"/>
</dbReference>
<dbReference type="InterPro" id="IPR005746">
    <property type="entry name" value="Thioredoxin"/>
</dbReference>
<dbReference type="AlphaFoldDB" id="A0A840CUD6"/>
<dbReference type="GO" id="GO:0045454">
    <property type="term" value="P:cell redox homeostasis"/>
    <property type="evidence" value="ECO:0007669"/>
    <property type="project" value="TreeGrafter"/>
</dbReference>
<evidence type="ECO:0000256" key="3">
    <source>
        <dbReference type="ARBA" id="ARBA00022982"/>
    </source>
</evidence>
<dbReference type="CDD" id="cd02947">
    <property type="entry name" value="TRX_family"/>
    <property type="match status" value="1"/>
</dbReference>
<name>A0A840CUD6_9BACE</name>
<keyword evidence="4" id="KW-1015">Disulfide bond</keyword>
<dbReference type="InterPro" id="IPR017937">
    <property type="entry name" value="Thioredoxin_CS"/>
</dbReference>
<dbReference type="Proteomes" id="UP000560658">
    <property type="component" value="Unassembled WGS sequence"/>
</dbReference>
<dbReference type="GO" id="GO:0015035">
    <property type="term" value="F:protein-disulfide reductase activity"/>
    <property type="evidence" value="ECO:0007669"/>
    <property type="project" value="UniProtKB-UniRule"/>
</dbReference>
<dbReference type="RefSeq" id="WP_044162044.1">
    <property type="nucleotide sequence ID" value="NZ_JACIER010000004.1"/>
</dbReference>
<sequence length="161" mass="17954">MKHLKYFIGAIAIVLVGAACTGNGGNKKNSNVTKEETKMNIVELNKADFLKKVYNFEADPNVWKFEGKRPAVVDFFATWCGPCKALHPVLEDISKEYSGLVDVYQIDVDKEEELASAFGIRSVPTLLVIPVDEDPKIVQGALPKDQLKKLIDEFLLNKEVK</sequence>
<proteinExistence type="inferred from homology"/>
<feature type="domain" description="Thioredoxin" evidence="8">
    <location>
        <begin position="47"/>
        <end position="156"/>
    </location>
</feature>
<evidence type="ECO:0000256" key="6">
    <source>
        <dbReference type="NCBIfam" id="TIGR01068"/>
    </source>
</evidence>
<comment type="similarity">
    <text evidence="1">Belongs to the thioredoxin family.</text>
</comment>
<evidence type="ECO:0000256" key="2">
    <source>
        <dbReference type="ARBA" id="ARBA00022448"/>
    </source>
</evidence>
<evidence type="ECO:0000259" key="8">
    <source>
        <dbReference type="PROSITE" id="PS51352"/>
    </source>
</evidence>
<protein>
    <recommendedName>
        <fullName evidence="6">Thioredoxin</fullName>
    </recommendedName>
</protein>
<dbReference type="Gene3D" id="3.40.30.10">
    <property type="entry name" value="Glutaredoxin"/>
    <property type="match status" value="1"/>
</dbReference>
<evidence type="ECO:0000256" key="1">
    <source>
        <dbReference type="ARBA" id="ARBA00008987"/>
    </source>
</evidence>
<evidence type="ECO:0000256" key="7">
    <source>
        <dbReference type="SAM" id="SignalP"/>
    </source>
</evidence>
<dbReference type="PANTHER" id="PTHR45663">
    <property type="entry name" value="GEO12009P1"/>
    <property type="match status" value="1"/>
</dbReference>
<evidence type="ECO:0000313" key="9">
    <source>
        <dbReference type="EMBL" id="MBB4043667.1"/>
    </source>
</evidence>
<dbReference type="PANTHER" id="PTHR45663:SF11">
    <property type="entry name" value="GEO12009P1"/>
    <property type="match status" value="1"/>
</dbReference>
<dbReference type="PRINTS" id="PR00421">
    <property type="entry name" value="THIOREDOXIN"/>
</dbReference>
<dbReference type="SUPFAM" id="SSF52833">
    <property type="entry name" value="Thioredoxin-like"/>
    <property type="match status" value="1"/>
</dbReference>
<feature type="signal peptide" evidence="7">
    <location>
        <begin position="1"/>
        <end position="21"/>
    </location>
</feature>
<dbReference type="PROSITE" id="PS51352">
    <property type="entry name" value="THIOREDOXIN_2"/>
    <property type="match status" value="1"/>
</dbReference>
<keyword evidence="5" id="KW-0676">Redox-active center</keyword>